<dbReference type="EMBL" id="JACHID010000007">
    <property type="protein sequence ID" value="MBB5021994.1"/>
    <property type="molecule type" value="Genomic_DNA"/>
</dbReference>
<dbReference type="RefSeq" id="WP_183731691.1">
    <property type="nucleotide sequence ID" value="NZ_JACHID010000007.1"/>
</dbReference>
<dbReference type="InterPro" id="IPR000014">
    <property type="entry name" value="PAS"/>
</dbReference>
<dbReference type="InterPro" id="IPR005467">
    <property type="entry name" value="His_kinase_dom"/>
</dbReference>
<evidence type="ECO:0000313" key="6">
    <source>
        <dbReference type="EMBL" id="MBB5021994.1"/>
    </source>
</evidence>
<organism evidence="6 7">
    <name type="scientific">Desulfurispira natronophila</name>
    <dbReference type="NCBI Taxonomy" id="682562"/>
    <lineage>
        <taxon>Bacteria</taxon>
        <taxon>Pseudomonadati</taxon>
        <taxon>Chrysiogenota</taxon>
        <taxon>Chrysiogenia</taxon>
        <taxon>Chrysiogenales</taxon>
        <taxon>Chrysiogenaceae</taxon>
        <taxon>Desulfurispira</taxon>
    </lineage>
</organism>
<feature type="domain" description="PAS" evidence="5">
    <location>
        <begin position="23"/>
        <end position="93"/>
    </location>
</feature>
<evidence type="ECO:0000256" key="3">
    <source>
        <dbReference type="SAM" id="SignalP"/>
    </source>
</evidence>
<feature type="chain" id="PRO_5031356825" description="histidine kinase" evidence="3">
    <location>
        <begin position="21"/>
        <end position="466"/>
    </location>
</feature>
<dbReference type="CDD" id="cd00130">
    <property type="entry name" value="PAS"/>
    <property type="match status" value="1"/>
</dbReference>
<dbReference type="InterPro" id="IPR036097">
    <property type="entry name" value="HisK_dim/P_sf"/>
</dbReference>
<dbReference type="SUPFAM" id="SSF55874">
    <property type="entry name" value="ATPase domain of HSP90 chaperone/DNA topoisomerase II/histidine kinase"/>
    <property type="match status" value="1"/>
</dbReference>
<dbReference type="InterPro" id="IPR036890">
    <property type="entry name" value="HATPase_C_sf"/>
</dbReference>
<evidence type="ECO:0000313" key="7">
    <source>
        <dbReference type="Proteomes" id="UP000528322"/>
    </source>
</evidence>
<comment type="catalytic activity">
    <reaction evidence="1">
        <text>ATP + protein L-histidine = ADP + protein N-phospho-L-histidine.</text>
        <dbReference type="EC" id="2.7.13.3"/>
    </reaction>
</comment>
<feature type="domain" description="Histidine kinase" evidence="4">
    <location>
        <begin position="240"/>
        <end position="456"/>
    </location>
</feature>
<dbReference type="CDD" id="cd00082">
    <property type="entry name" value="HisKA"/>
    <property type="match status" value="1"/>
</dbReference>
<dbReference type="SUPFAM" id="SSF55785">
    <property type="entry name" value="PYP-like sensor domain (PAS domain)"/>
    <property type="match status" value="1"/>
</dbReference>
<dbReference type="GO" id="GO:0000155">
    <property type="term" value="F:phosphorelay sensor kinase activity"/>
    <property type="evidence" value="ECO:0007669"/>
    <property type="project" value="InterPro"/>
</dbReference>
<dbReference type="Proteomes" id="UP000528322">
    <property type="component" value="Unassembled WGS sequence"/>
</dbReference>
<proteinExistence type="predicted"/>
<evidence type="ECO:0000256" key="2">
    <source>
        <dbReference type="ARBA" id="ARBA00012438"/>
    </source>
</evidence>
<dbReference type="PROSITE" id="PS50109">
    <property type="entry name" value="HIS_KIN"/>
    <property type="match status" value="1"/>
</dbReference>
<dbReference type="Gene3D" id="3.30.450.20">
    <property type="entry name" value="PAS domain"/>
    <property type="match status" value="1"/>
</dbReference>
<evidence type="ECO:0000259" key="4">
    <source>
        <dbReference type="PROSITE" id="PS50109"/>
    </source>
</evidence>
<dbReference type="Gene3D" id="1.10.287.130">
    <property type="match status" value="1"/>
</dbReference>
<sequence>MGKVFALVSLLLLLFLTAYADEPTSLYQQMFKNHGVIMLLIDPDTGKIVDANQAAADFYGYDREHLVTLSIDDINTLSSNQIQQEMQLAIAQDRNHFHFRHRLSHGDIRHVKVYSCPITLNQQTLLFSIIHDISQQRKAEAKAQHYQDNLESLVEKRTSELSRLQNIFIATLAGALGVQTAGMVLLVRNILQRRRVQRELELTLQSQQETIDQAILSARRKDTVIVRQERRQAQVEMLVNMAHQWRQPLNVVSMCIQELEESVQAGDIDKDQVRDDVNRAMQRLTSLSKTINTFTSIYESGDTPAHIQLAQACSQAQELLLAKLESCQVKVACEVDPSIYHYASRSDLVDIFIKLFDNTASIAQQRQLGSASLKVTAKVLENNYLELQVEDNAGGVEADILPHIFIPYTTGDFRSEGKGLSLYLLQRMIEDAYHGSINVHNTNDGACFTITMGPYQFEDNRNYLIE</sequence>
<dbReference type="InterPro" id="IPR035965">
    <property type="entry name" value="PAS-like_dom_sf"/>
</dbReference>
<name>A0A7W7Y4R1_9BACT</name>
<keyword evidence="7" id="KW-1185">Reference proteome</keyword>
<dbReference type="PROSITE" id="PS50112">
    <property type="entry name" value="PAS"/>
    <property type="match status" value="1"/>
</dbReference>
<dbReference type="EC" id="2.7.13.3" evidence="2"/>
<dbReference type="SMART" id="SM00091">
    <property type="entry name" value="PAS"/>
    <property type="match status" value="1"/>
</dbReference>
<dbReference type="NCBIfam" id="TIGR00229">
    <property type="entry name" value="sensory_box"/>
    <property type="match status" value="1"/>
</dbReference>
<gene>
    <name evidence="6" type="ORF">HNR37_001311</name>
</gene>
<dbReference type="PANTHER" id="PTHR43065">
    <property type="entry name" value="SENSOR HISTIDINE KINASE"/>
    <property type="match status" value="1"/>
</dbReference>
<dbReference type="Gene3D" id="3.30.565.10">
    <property type="entry name" value="Histidine kinase-like ATPase, C-terminal domain"/>
    <property type="match status" value="1"/>
</dbReference>
<dbReference type="InterPro" id="IPR003594">
    <property type="entry name" value="HATPase_dom"/>
</dbReference>
<keyword evidence="3" id="KW-0732">Signal</keyword>
<protein>
    <recommendedName>
        <fullName evidence="2">histidine kinase</fullName>
        <ecNumber evidence="2">2.7.13.3</ecNumber>
    </recommendedName>
</protein>
<dbReference type="InterPro" id="IPR003661">
    <property type="entry name" value="HisK_dim/P_dom"/>
</dbReference>
<dbReference type="SMART" id="SM00387">
    <property type="entry name" value="HATPase_c"/>
    <property type="match status" value="1"/>
</dbReference>
<feature type="signal peptide" evidence="3">
    <location>
        <begin position="1"/>
        <end position="20"/>
    </location>
</feature>
<dbReference type="AlphaFoldDB" id="A0A7W7Y4R1"/>
<dbReference type="Pfam" id="PF13426">
    <property type="entry name" value="PAS_9"/>
    <property type="match status" value="1"/>
</dbReference>
<evidence type="ECO:0000259" key="5">
    <source>
        <dbReference type="PROSITE" id="PS50112"/>
    </source>
</evidence>
<accession>A0A7W7Y4R1</accession>
<dbReference type="Pfam" id="PF02518">
    <property type="entry name" value="HATPase_c"/>
    <property type="match status" value="1"/>
</dbReference>
<reference evidence="6 7" key="1">
    <citation type="submission" date="2020-08" db="EMBL/GenBank/DDBJ databases">
        <title>Genomic Encyclopedia of Type Strains, Phase IV (KMG-IV): sequencing the most valuable type-strain genomes for metagenomic binning, comparative biology and taxonomic classification.</title>
        <authorList>
            <person name="Goeker M."/>
        </authorList>
    </citation>
    <scope>NUCLEOTIDE SEQUENCE [LARGE SCALE GENOMIC DNA]</scope>
    <source>
        <strain evidence="6 7">DSM 22071</strain>
    </source>
</reference>
<comment type="caution">
    <text evidence="6">The sequence shown here is derived from an EMBL/GenBank/DDBJ whole genome shotgun (WGS) entry which is preliminary data.</text>
</comment>
<evidence type="ECO:0000256" key="1">
    <source>
        <dbReference type="ARBA" id="ARBA00000085"/>
    </source>
</evidence>
<dbReference type="SUPFAM" id="SSF47384">
    <property type="entry name" value="Homodimeric domain of signal transducing histidine kinase"/>
    <property type="match status" value="1"/>
</dbReference>